<gene>
    <name evidence="3" type="ORF">Taro_000651</name>
</gene>
<keyword evidence="2" id="KW-0812">Transmembrane</keyword>
<keyword evidence="2" id="KW-0472">Membrane</keyword>
<evidence type="ECO:0000313" key="4">
    <source>
        <dbReference type="Proteomes" id="UP000652761"/>
    </source>
</evidence>
<evidence type="ECO:0000313" key="3">
    <source>
        <dbReference type="EMBL" id="MQL68319.1"/>
    </source>
</evidence>
<evidence type="ECO:0000256" key="1">
    <source>
        <dbReference type="SAM" id="MobiDB-lite"/>
    </source>
</evidence>
<organism evidence="3 4">
    <name type="scientific">Colocasia esculenta</name>
    <name type="common">Wild taro</name>
    <name type="synonym">Arum esculentum</name>
    <dbReference type="NCBI Taxonomy" id="4460"/>
    <lineage>
        <taxon>Eukaryota</taxon>
        <taxon>Viridiplantae</taxon>
        <taxon>Streptophyta</taxon>
        <taxon>Embryophyta</taxon>
        <taxon>Tracheophyta</taxon>
        <taxon>Spermatophyta</taxon>
        <taxon>Magnoliopsida</taxon>
        <taxon>Liliopsida</taxon>
        <taxon>Araceae</taxon>
        <taxon>Aroideae</taxon>
        <taxon>Colocasieae</taxon>
        <taxon>Colocasia</taxon>
    </lineage>
</organism>
<keyword evidence="2" id="KW-1133">Transmembrane helix</keyword>
<feature type="non-terminal residue" evidence="3">
    <location>
        <position position="490"/>
    </location>
</feature>
<reference evidence="3" key="1">
    <citation type="submission" date="2017-07" db="EMBL/GenBank/DDBJ databases">
        <title>Taro Niue Genome Assembly and Annotation.</title>
        <authorList>
            <person name="Atibalentja N."/>
            <person name="Keating K."/>
            <person name="Fields C.J."/>
        </authorList>
    </citation>
    <scope>NUCLEOTIDE SEQUENCE</scope>
    <source>
        <strain evidence="3">Niue_2</strain>
        <tissue evidence="3">Leaf</tissue>
    </source>
</reference>
<protein>
    <submittedName>
        <fullName evidence="3">Uncharacterized protein</fullName>
    </submittedName>
</protein>
<dbReference type="EMBL" id="NMUH01000012">
    <property type="protein sequence ID" value="MQL68319.1"/>
    <property type="molecule type" value="Genomic_DNA"/>
</dbReference>
<keyword evidence="4" id="KW-1185">Reference proteome</keyword>
<feature type="compositionally biased region" description="Gly residues" evidence="1">
    <location>
        <begin position="64"/>
        <end position="79"/>
    </location>
</feature>
<evidence type="ECO:0000256" key="2">
    <source>
        <dbReference type="SAM" id="Phobius"/>
    </source>
</evidence>
<dbReference type="Proteomes" id="UP000652761">
    <property type="component" value="Unassembled WGS sequence"/>
</dbReference>
<feature type="region of interest" description="Disordered" evidence="1">
    <location>
        <begin position="1"/>
        <end position="88"/>
    </location>
</feature>
<feature type="transmembrane region" description="Helical" evidence="2">
    <location>
        <begin position="392"/>
        <end position="412"/>
    </location>
</feature>
<dbReference type="AlphaFoldDB" id="A0A843TI57"/>
<name>A0A843TI57_COLES</name>
<proteinExistence type="predicted"/>
<accession>A0A843TI57</accession>
<comment type="caution">
    <text evidence="3">The sequence shown here is derived from an EMBL/GenBank/DDBJ whole genome shotgun (WGS) entry which is preliminary data.</text>
</comment>
<sequence>LDHGPCRGAGPAAQRGAHGRQTRGRAGAPDQGGPPAPVRCGWHPAGPARVEPAPSPVGVTSAGRSGGGCPPHRFGGGDPRGPVRRGLPPHWFGGVWPPPHWSGGGPPRAGSAGVGPRIGPAGVGPRTGPAGVPRAGPARSRVFLSFVDFPRCFCHFLAFLMRGAVRVRSVHAYCSRAWHSARAQCVRSVRAQLGRPDSGGVHRFPSPGGVYHLSVGPTWVFPLVVYTTGDMHSRWCIPPDSGARLDIFLPVVCTTGAQQFSEEDSGERTSLQRSDMVSLPQDSMGDSADEACLSGFAQRLDFNIFFEVHLLGMLRKSSDLGLAYLCGLLAKEGIKFLSLAYLCGLLAKEEFRFSVDFLPFWLIRGRLRGAILEAQLVNFQEILVHLKELLCILVIFFFNVDLLLAFALHLAWQLNRKRAIMAWRGQQHVLVREGDLRSQCFIGLGLSFSHMGFINFRLLENLYESFPQFFAPGNSIPHSHTGGKPLSFVG</sequence>